<dbReference type="InterPro" id="IPR005200">
    <property type="entry name" value="Endo-beta-glucanase"/>
</dbReference>
<dbReference type="InterPro" id="IPR040451">
    <property type="entry name" value="GH81_N"/>
</dbReference>
<evidence type="ECO:0000313" key="13">
    <source>
        <dbReference type="Proteomes" id="UP000481288"/>
    </source>
</evidence>
<dbReference type="Proteomes" id="UP000481288">
    <property type="component" value="Unassembled WGS sequence"/>
</dbReference>
<comment type="similarity">
    <text evidence="2">Belongs to the glycosyl hydrolase 81 family.</text>
</comment>
<dbReference type="EC" id="3.2.1.39" evidence="3"/>
<dbReference type="GO" id="GO:0009986">
    <property type="term" value="C:cell surface"/>
    <property type="evidence" value="ECO:0007669"/>
    <property type="project" value="TreeGrafter"/>
</dbReference>
<reference evidence="12 13" key="1">
    <citation type="submission" date="2018-05" db="EMBL/GenBank/DDBJ databases">
        <title>Whole genome sequencing for identification of molecular markers to develop diagnostic detection tools for the regulated plant pathogen Lachnellula willkommii.</title>
        <authorList>
            <person name="Giroux E."/>
            <person name="Bilodeau G."/>
        </authorList>
    </citation>
    <scope>NUCLEOTIDE SEQUENCE [LARGE SCALE GENOMIC DNA]</scope>
    <source>
        <strain evidence="12 13">CBS 625.97</strain>
    </source>
</reference>
<feature type="chain" id="PRO_5029003151" description="glucan endo-1,3-beta-D-glucosidase" evidence="9">
    <location>
        <begin position="20"/>
        <end position="864"/>
    </location>
</feature>
<dbReference type="Gene3D" id="2.70.98.30">
    <property type="entry name" value="Golgi alpha-mannosidase II, domain 4"/>
    <property type="match status" value="1"/>
</dbReference>
<feature type="signal peptide" evidence="9">
    <location>
        <begin position="1"/>
        <end position="19"/>
    </location>
</feature>
<evidence type="ECO:0000256" key="6">
    <source>
        <dbReference type="ARBA" id="ARBA00023295"/>
    </source>
</evidence>
<dbReference type="OrthoDB" id="4473401at2759"/>
<sequence length="864" mass="91398">MKKLTLLIILQAFAVNAASHPHQRRDFFTSAVISTSAPTMTSQATDSGAISIREPGLPDSSDVAPVSRDTSVVTASVSVLTTSLPSGTAQILPPPTTQTPETSGIVNTNLDTTGAPTSGPIISTSISTPTTTIRIDIATSVTSRVQAGPQSANIFVPVATDAPPSILGRRSDHPVPKLGIHVQTPPIGTNKFYANFFLGSQTAGTWTHPYSVAWSKGGGPTQSWGMTIQQLLGSQKVFGPDASDNPVGYFINPIGIQPIVLSAVELGSSTVITNTALTAFSANVNLLAIAGAAPTITFPLVQGMGFVTGIFNGGTPILQSGVLFRSITKAAIAPKTGITKFIITLEDGNTWLVYVSGSGVPGQDSTIDFTVVNNGLIQATSSFNGFIQVARSPSKNAEALYDAAAGAYPVTSTLSGSASGGTGSYTLSFEKGGLADTTLLMFALSHHLQSFSSDTTASVKSSFQLDTTTKGKATAVVGDSWTMLESIPTSMGFGPWSPKNANSATIPAEAKAALHTIALSEVSQNMTDQSNLNSMYYSGKALAKFAQILYTLHDILGDIATAQAGLKNLKDAFGRFASNKQQFPLVYDTAWGGLVSTASYGGDSGADFGNTYYNDHHFHYGYFIYAAAIIGYLDPAWLPANTPYVNALVRDIANPTDSDPFFPVSRNFDWYHGHSWAHGLFETLDGKDEESSSEDSMSAYAIKLWGRTIGDSNMEARGNLQLAVTARSLQNYFLYASDNTIEPANFIGNKVSGIMFENKIDHTTYFGANPEFVQGIHMIPLLPSSTLTRTTTFVQEEWDAYFSNGRADAVTGGWKGVLFANLAIVDAKTSWDFFGRAGFDASWLDGGASRTWYLALAAGLGGAL</sequence>
<dbReference type="FunFam" id="1.10.287.1170:FF:000001">
    <property type="entry name" value="Endo-1,3-beta-glucanase Engl1"/>
    <property type="match status" value="1"/>
</dbReference>
<evidence type="ECO:0000256" key="7">
    <source>
        <dbReference type="ARBA" id="ARBA00023316"/>
    </source>
</evidence>
<evidence type="ECO:0000313" key="12">
    <source>
        <dbReference type="EMBL" id="TVY53053.1"/>
    </source>
</evidence>
<evidence type="ECO:0000256" key="9">
    <source>
        <dbReference type="SAM" id="SignalP"/>
    </source>
</evidence>
<dbReference type="Pfam" id="PF03639">
    <property type="entry name" value="Glyco_hydro_81"/>
    <property type="match status" value="1"/>
</dbReference>
<organism evidence="12 13">
    <name type="scientific">Lachnellula cervina</name>
    <dbReference type="NCBI Taxonomy" id="1316786"/>
    <lineage>
        <taxon>Eukaryota</taxon>
        <taxon>Fungi</taxon>
        <taxon>Dikarya</taxon>
        <taxon>Ascomycota</taxon>
        <taxon>Pezizomycotina</taxon>
        <taxon>Leotiomycetes</taxon>
        <taxon>Helotiales</taxon>
        <taxon>Lachnaceae</taxon>
        <taxon>Lachnellula</taxon>
    </lineage>
</organism>
<dbReference type="PANTHER" id="PTHR31983">
    <property type="entry name" value="ENDO-1,3(4)-BETA-GLUCANASE 1"/>
    <property type="match status" value="1"/>
</dbReference>
<dbReference type="Pfam" id="PF17652">
    <property type="entry name" value="Glyco_hydro81C"/>
    <property type="match status" value="1"/>
</dbReference>
<feature type="domain" description="Glycosyl hydrolase family 81 N-terminal" evidence="10">
    <location>
        <begin position="173"/>
        <end position="498"/>
    </location>
</feature>
<evidence type="ECO:0000256" key="2">
    <source>
        <dbReference type="ARBA" id="ARBA00010730"/>
    </source>
</evidence>
<name>A0A7D8UQA0_9HELO</name>
<feature type="domain" description="Glycosyl hydrolase family 81 C-terminal" evidence="11">
    <location>
        <begin position="507"/>
        <end position="854"/>
    </location>
</feature>
<evidence type="ECO:0000256" key="5">
    <source>
        <dbReference type="ARBA" id="ARBA00023277"/>
    </source>
</evidence>
<dbReference type="GO" id="GO:0052861">
    <property type="term" value="F:endo-1,3(4)-beta-glucanase activity"/>
    <property type="evidence" value="ECO:0007669"/>
    <property type="project" value="InterPro"/>
</dbReference>
<keyword evidence="13" id="KW-1185">Reference proteome</keyword>
<dbReference type="GO" id="GO:0071555">
    <property type="term" value="P:cell wall organization"/>
    <property type="evidence" value="ECO:0007669"/>
    <property type="project" value="UniProtKB-KW"/>
</dbReference>
<dbReference type="EMBL" id="QGMG01000509">
    <property type="protein sequence ID" value="TVY53053.1"/>
    <property type="molecule type" value="Genomic_DNA"/>
</dbReference>
<keyword evidence="8" id="KW-0624">Polysaccharide degradation</keyword>
<comment type="caution">
    <text evidence="12">The sequence shown here is derived from an EMBL/GenBank/DDBJ whole genome shotgun (WGS) entry which is preliminary data.</text>
</comment>
<dbReference type="PANTHER" id="PTHR31983:SF0">
    <property type="entry name" value="GLUCAN ENDO-1,3-BETA-D-GLUCOSIDASE 2"/>
    <property type="match status" value="1"/>
</dbReference>
<dbReference type="InterPro" id="IPR040720">
    <property type="entry name" value="GH81_C"/>
</dbReference>
<evidence type="ECO:0000256" key="8">
    <source>
        <dbReference type="ARBA" id="ARBA00023326"/>
    </source>
</evidence>
<comment type="catalytic activity">
    <reaction evidence="1">
        <text>Hydrolysis of (1-&gt;3)-beta-D-glucosidic linkages in (1-&gt;3)-beta-D-glucans.</text>
        <dbReference type="EC" id="3.2.1.39"/>
    </reaction>
</comment>
<evidence type="ECO:0000256" key="3">
    <source>
        <dbReference type="ARBA" id="ARBA00012780"/>
    </source>
</evidence>
<dbReference type="Gene3D" id="1.10.287.1170">
    <property type="entry name" value="glycoside hydrolase family 81 endo-[beta] glucanase"/>
    <property type="match status" value="1"/>
</dbReference>
<gene>
    <name evidence="12" type="ORF">LCER1_G004418</name>
</gene>
<dbReference type="AlphaFoldDB" id="A0A7D8UQA0"/>
<evidence type="ECO:0000259" key="11">
    <source>
        <dbReference type="Pfam" id="PF17652"/>
    </source>
</evidence>
<dbReference type="FunFam" id="2.70.98.30:FF:000006">
    <property type="entry name" value="Endo-1,3-beta-glucanase Engl1"/>
    <property type="match status" value="1"/>
</dbReference>
<protein>
    <recommendedName>
        <fullName evidence="3">glucan endo-1,3-beta-D-glucosidase</fullName>
        <ecNumber evidence="3">3.2.1.39</ecNumber>
    </recommendedName>
</protein>
<dbReference type="GO" id="GO:0042973">
    <property type="term" value="F:glucan endo-1,3-beta-D-glucosidase activity"/>
    <property type="evidence" value="ECO:0007669"/>
    <property type="project" value="UniProtKB-EC"/>
</dbReference>
<evidence type="ECO:0000256" key="1">
    <source>
        <dbReference type="ARBA" id="ARBA00000382"/>
    </source>
</evidence>
<keyword evidence="6" id="KW-0326">Glycosidase</keyword>
<keyword evidence="7" id="KW-0961">Cell wall biogenesis/degradation</keyword>
<evidence type="ECO:0000256" key="4">
    <source>
        <dbReference type="ARBA" id="ARBA00022801"/>
    </source>
</evidence>
<proteinExistence type="inferred from homology"/>
<accession>A0A7D8UQA0</accession>
<keyword evidence="5" id="KW-0119">Carbohydrate metabolism</keyword>
<keyword evidence="9" id="KW-0732">Signal</keyword>
<keyword evidence="4" id="KW-0378">Hydrolase</keyword>
<dbReference type="GO" id="GO:0000272">
    <property type="term" value="P:polysaccharide catabolic process"/>
    <property type="evidence" value="ECO:0007669"/>
    <property type="project" value="UniProtKB-KW"/>
</dbReference>
<evidence type="ECO:0000259" key="10">
    <source>
        <dbReference type="Pfam" id="PF03639"/>
    </source>
</evidence>
<dbReference type="PROSITE" id="PS52008">
    <property type="entry name" value="GH81"/>
    <property type="match status" value="1"/>
</dbReference>